<dbReference type="InterPro" id="IPR036291">
    <property type="entry name" value="NAD(P)-bd_dom_sf"/>
</dbReference>
<accession>A0A645DH53</accession>
<evidence type="ECO:0000256" key="2">
    <source>
        <dbReference type="ARBA" id="ARBA00004885"/>
    </source>
</evidence>
<dbReference type="GO" id="GO:0004455">
    <property type="term" value="F:ketol-acid reductoisomerase activity"/>
    <property type="evidence" value="ECO:0007669"/>
    <property type="project" value="UniProtKB-EC"/>
</dbReference>
<keyword evidence="5 9" id="KW-0560">Oxidoreductase</keyword>
<dbReference type="InterPro" id="IPR013116">
    <property type="entry name" value="KARI_N"/>
</dbReference>
<dbReference type="GO" id="GO:0009097">
    <property type="term" value="P:isoleucine biosynthetic process"/>
    <property type="evidence" value="ECO:0007669"/>
    <property type="project" value="UniProtKB-UniPathway"/>
</dbReference>
<feature type="domain" description="KARI N-terminal Rossmann" evidence="7">
    <location>
        <begin position="1"/>
        <end position="126"/>
    </location>
</feature>
<evidence type="ECO:0000256" key="5">
    <source>
        <dbReference type="ARBA" id="ARBA00023002"/>
    </source>
</evidence>
<comment type="similarity">
    <text evidence="3">Belongs to the ketol-acid reductoisomerase family.</text>
</comment>
<reference evidence="9" key="1">
    <citation type="submission" date="2019-08" db="EMBL/GenBank/DDBJ databases">
        <authorList>
            <person name="Kucharzyk K."/>
            <person name="Murdoch R.W."/>
            <person name="Higgins S."/>
            <person name="Loffler F."/>
        </authorList>
    </citation>
    <scope>NUCLEOTIDE SEQUENCE</scope>
</reference>
<protein>
    <submittedName>
        <fullName evidence="9">Ketol-acid reductoisomerase (NADP(+))</fullName>
        <ecNumber evidence="9">1.1.1.86</ecNumber>
    </submittedName>
</protein>
<dbReference type="SUPFAM" id="SSF51735">
    <property type="entry name" value="NAD(P)-binding Rossmann-fold domains"/>
    <property type="match status" value="1"/>
</dbReference>
<dbReference type="InterPro" id="IPR013023">
    <property type="entry name" value="KARI"/>
</dbReference>
<dbReference type="EC" id="1.1.1.86" evidence="9"/>
<sequence>MKEDGLKVAEISDAVKGADVVMMLLPDEVQPDIYKEMVKPNLKAGAALEFAHGFAITYELIVPPDNVDVIMMAPKAPGDMERLMFLEGFGVPALVCVHQDVTGNAKKIALALAKGLGSTRAGVFETTFDNETKTDLFGEQAVLCGGLTAMIKAGFDTLVDAGYPPEMAYFEVLHETKLIVDLINMGGFEHMWYVVSNTAEYGGLTRRDRVITEESKKGMKSILDDIESGKFKDEWRAEWKAGLKNLKKMEKDESDLQLEVVGRDIRKLFERKKKA</sequence>
<organism evidence="9">
    <name type="scientific">bioreactor metagenome</name>
    <dbReference type="NCBI Taxonomy" id="1076179"/>
    <lineage>
        <taxon>unclassified sequences</taxon>
        <taxon>metagenomes</taxon>
        <taxon>ecological metagenomes</taxon>
    </lineage>
</organism>
<keyword evidence="4" id="KW-0028">Amino-acid biosynthesis</keyword>
<dbReference type="InterPro" id="IPR000506">
    <property type="entry name" value="KARI_C"/>
</dbReference>
<evidence type="ECO:0000256" key="1">
    <source>
        <dbReference type="ARBA" id="ARBA00004864"/>
    </source>
</evidence>
<dbReference type="PANTHER" id="PTHR21371:SF1">
    <property type="entry name" value="KETOL-ACID REDUCTOISOMERASE, MITOCHONDRIAL"/>
    <property type="match status" value="1"/>
</dbReference>
<dbReference type="PROSITE" id="PS51851">
    <property type="entry name" value="KARI_C"/>
    <property type="match status" value="1"/>
</dbReference>
<keyword evidence="9" id="KW-0413">Isomerase</keyword>
<dbReference type="GO" id="GO:0009099">
    <property type="term" value="P:L-valine biosynthetic process"/>
    <property type="evidence" value="ECO:0007669"/>
    <property type="project" value="UniProtKB-UniPathway"/>
</dbReference>
<evidence type="ECO:0000313" key="9">
    <source>
        <dbReference type="EMBL" id="MPM88656.1"/>
    </source>
</evidence>
<keyword evidence="6" id="KW-0100">Branched-chain amino acid biosynthesis</keyword>
<dbReference type="Pfam" id="PF01450">
    <property type="entry name" value="KARI_C"/>
    <property type="match status" value="1"/>
</dbReference>
<dbReference type="GO" id="GO:0016853">
    <property type="term" value="F:isomerase activity"/>
    <property type="evidence" value="ECO:0007669"/>
    <property type="project" value="UniProtKB-KW"/>
</dbReference>
<dbReference type="EMBL" id="VSSQ01036238">
    <property type="protein sequence ID" value="MPM88656.1"/>
    <property type="molecule type" value="Genomic_DNA"/>
</dbReference>
<comment type="pathway">
    <text evidence="1">Amino-acid biosynthesis; L-valine biosynthesis; L-valine from pyruvate: step 2/4.</text>
</comment>
<proteinExistence type="inferred from homology"/>
<dbReference type="UniPathway" id="UPA00047">
    <property type="reaction ID" value="UER00056"/>
</dbReference>
<dbReference type="AlphaFoldDB" id="A0A645DH53"/>
<evidence type="ECO:0000256" key="3">
    <source>
        <dbReference type="ARBA" id="ARBA00010318"/>
    </source>
</evidence>
<dbReference type="PROSITE" id="PS51850">
    <property type="entry name" value="KARI_N"/>
    <property type="match status" value="1"/>
</dbReference>
<dbReference type="SUPFAM" id="SSF48179">
    <property type="entry name" value="6-phosphogluconate dehydrogenase C-terminal domain-like"/>
    <property type="match status" value="1"/>
</dbReference>
<gene>
    <name evidence="9" type="primary">ilvC_25</name>
    <name evidence="9" type="ORF">SDC9_135760</name>
</gene>
<dbReference type="NCBIfam" id="TIGR00465">
    <property type="entry name" value="ilvC"/>
    <property type="match status" value="1"/>
</dbReference>
<evidence type="ECO:0000256" key="4">
    <source>
        <dbReference type="ARBA" id="ARBA00022605"/>
    </source>
</evidence>
<dbReference type="UniPathway" id="UPA00049">
    <property type="reaction ID" value="UER00060"/>
</dbReference>
<dbReference type="NCBIfam" id="NF004017">
    <property type="entry name" value="PRK05479.1"/>
    <property type="match status" value="1"/>
</dbReference>
<evidence type="ECO:0000259" key="7">
    <source>
        <dbReference type="PROSITE" id="PS51850"/>
    </source>
</evidence>
<comment type="caution">
    <text evidence="9">The sequence shown here is derived from an EMBL/GenBank/DDBJ whole genome shotgun (WGS) entry which is preliminary data.</text>
</comment>
<comment type="pathway">
    <text evidence="2">Amino-acid biosynthesis; L-isoleucine biosynthesis; L-isoleucine from 2-oxobutanoate: step 2/4.</text>
</comment>
<dbReference type="Pfam" id="PF07991">
    <property type="entry name" value="KARI_N"/>
    <property type="match status" value="1"/>
</dbReference>
<dbReference type="Gene3D" id="6.10.240.10">
    <property type="match status" value="1"/>
</dbReference>
<dbReference type="Gene3D" id="3.40.50.720">
    <property type="entry name" value="NAD(P)-binding Rossmann-like Domain"/>
    <property type="match status" value="1"/>
</dbReference>
<name>A0A645DH53_9ZZZZ</name>
<feature type="domain" description="KARI C-terminal knotted" evidence="8">
    <location>
        <begin position="127"/>
        <end position="272"/>
    </location>
</feature>
<dbReference type="PANTHER" id="PTHR21371">
    <property type="entry name" value="KETOL-ACID REDUCTOISOMERASE, MITOCHONDRIAL"/>
    <property type="match status" value="1"/>
</dbReference>
<dbReference type="InterPro" id="IPR008927">
    <property type="entry name" value="6-PGluconate_DH-like_C_sf"/>
</dbReference>
<evidence type="ECO:0000256" key="6">
    <source>
        <dbReference type="ARBA" id="ARBA00023304"/>
    </source>
</evidence>
<evidence type="ECO:0000259" key="8">
    <source>
        <dbReference type="PROSITE" id="PS51851"/>
    </source>
</evidence>